<keyword evidence="3" id="KW-0804">Transcription</keyword>
<keyword evidence="1" id="KW-0805">Transcription regulation</keyword>
<dbReference type="SMART" id="SM00895">
    <property type="entry name" value="FCD"/>
    <property type="match status" value="1"/>
</dbReference>
<gene>
    <name evidence="5" type="ORF">MJ956_12015</name>
</gene>
<organism evidence="5 6">
    <name type="scientific">Aurantimonas marianensis</name>
    <dbReference type="NCBI Taxonomy" id="2920428"/>
    <lineage>
        <taxon>Bacteria</taxon>
        <taxon>Pseudomonadati</taxon>
        <taxon>Pseudomonadota</taxon>
        <taxon>Alphaproteobacteria</taxon>
        <taxon>Hyphomicrobiales</taxon>
        <taxon>Aurantimonadaceae</taxon>
        <taxon>Aurantimonas</taxon>
    </lineage>
</organism>
<dbReference type="PANTHER" id="PTHR43537">
    <property type="entry name" value="TRANSCRIPTIONAL REGULATOR, GNTR FAMILY"/>
    <property type="match status" value="1"/>
</dbReference>
<evidence type="ECO:0000256" key="1">
    <source>
        <dbReference type="ARBA" id="ARBA00023015"/>
    </source>
</evidence>
<evidence type="ECO:0000313" key="6">
    <source>
        <dbReference type="Proteomes" id="UP001155220"/>
    </source>
</evidence>
<reference evidence="5" key="1">
    <citation type="submission" date="2022-03" db="EMBL/GenBank/DDBJ databases">
        <title>Aurantimonas Liuensis sp. Nov., isolated from the hadal seawater of the Mariana Trench.</title>
        <authorList>
            <person name="Liu R."/>
        </authorList>
    </citation>
    <scope>NUCLEOTIDE SEQUENCE</scope>
    <source>
        <strain evidence="5">LRZ36</strain>
    </source>
</reference>
<dbReference type="InterPro" id="IPR011711">
    <property type="entry name" value="GntR_C"/>
</dbReference>
<dbReference type="SUPFAM" id="SSF48008">
    <property type="entry name" value="GntR ligand-binding domain-like"/>
    <property type="match status" value="1"/>
</dbReference>
<dbReference type="EMBL" id="JALHBS010000070">
    <property type="protein sequence ID" value="MCP3055861.1"/>
    <property type="molecule type" value="Genomic_DNA"/>
</dbReference>
<protein>
    <submittedName>
        <fullName evidence="5">GntR family transcriptional regulator</fullName>
    </submittedName>
</protein>
<accession>A0A9X2H7R5</accession>
<evidence type="ECO:0000259" key="4">
    <source>
        <dbReference type="SMART" id="SM00895"/>
    </source>
</evidence>
<feature type="domain" description="GntR C-terminal" evidence="4">
    <location>
        <begin position="9"/>
        <end position="133"/>
    </location>
</feature>
<comment type="caution">
    <text evidence="5">The sequence shown here is derived from an EMBL/GenBank/DDBJ whole genome shotgun (WGS) entry which is preliminary data.</text>
</comment>
<keyword evidence="2" id="KW-0238">DNA-binding</keyword>
<dbReference type="Proteomes" id="UP001155220">
    <property type="component" value="Unassembled WGS sequence"/>
</dbReference>
<dbReference type="PANTHER" id="PTHR43537:SF49">
    <property type="entry name" value="TRANSCRIPTIONAL REGULATORY PROTEIN"/>
    <property type="match status" value="1"/>
</dbReference>
<dbReference type="GO" id="GO:0003677">
    <property type="term" value="F:DNA binding"/>
    <property type="evidence" value="ECO:0007669"/>
    <property type="project" value="UniProtKB-KW"/>
</dbReference>
<dbReference type="Pfam" id="PF07729">
    <property type="entry name" value="FCD"/>
    <property type="match status" value="1"/>
</dbReference>
<dbReference type="RefSeq" id="WP_253964699.1">
    <property type="nucleotide sequence ID" value="NZ_JALHBS010000070.1"/>
</dbReference>
<name>A0A9X2H7R5_9HYPH</name>
<evidence type="ECO:0000256" key="3">
    <source>
        <dbReference type="ARBA" id="ARBA00023163"/>
    </source>
</evidence>
<dbReference type="AlphaFoldDB" id="A0A9X2H7R5"/>
<keyword evidence="6" id="KW-1185">Reference proteome</keyword>
<evidence type="ECO:0000313" key="5">
    <source>
        <dbReference type="EMBL" id="MCP3055861.1"/>
    </source>
</evidence>
<proteinExistence type="predicted"/>
<evidence type="ECO:0000256" key="2">
    <source>
        <dbReference type="ARBA" id="ARBA00023125"/>
    </source>
</evidence>
<sequence length="147" mass="16626">MYSAEEVEDINSVRELLEAHAASLIPLPLSSDAIEELAAIQERHSRAITANDRRGVFRTNIEFHKLLFAHCGNAALIEAINSFAQKSHAYRSIFVNDAGYLRWAADAHLAMIEALKRGDRDELVSLCRSHLAPAKNRYIEMFRSRFT</sequence>
<dbReference type="Gene3D" id="1.20.120.530">
    <property type="entry name" value="GntR ligand-binding domain-like"/>
    <property type="match status" value="1"/>
</dbReference>
<dbReference type="InterPro" id="IPR008920">
    <property type="entry name" value="TF_FadR/GntR_C"/>
</dbReference>